<organism evidence="2 3">
    <name type="scientific">Psychromarinibacter halotolerans</name>
    <dbReference type="NCBI Taxonomy" id="1775175"/>
    <lineage>
        <taxon>Bacteria</taxon>
        <taxon>Pseudomonadati</taxon>
        <taxon>Pseudomonadota</taxon>
        <taxon>Alphaproteobacteria</taxon>
        <taxon>Rhodobacterales</taxon>
        <taxon>Paracoccaceae</taxon>
        <taxon>Psychromarinibacter</taxon>
    </lineage>
</organism>
<feature type="region of interest" description="Disordered" evidence="1">
    <location>
        <begin position="58"/>
        <end position="79"/>
    </location>
</feature>
<proteinExistence type="predicted"/>
<dbReference type="RefSeq" id="WP_275634596.1">
    <property type="nucleotide sequence ID" value="NZ_JARGYD010000010.1"/>
</dbReference>
<feature type="region of interest" description="Disordered" evidence="1">
    <location>
        <begin position="1"/>
        <end position="40"/>
    </location>
</feature>
<accession>A0ABV7GY44</accession>
<dbReference type="EMBL" id="JBHRTB010000010">
    <property type="protein sequence ID" value="MFC3145223.1"/>
    <property type="molecule type" value="Genomic_DNA"/>
</dbReference>
<dbReference type="Proteomes" id="UP001595632">
    <property type="component" value="Unassembled WGS sequence"/>
</dbReference>
<name>A0ABV7GY44_9RHOB</name>
<gene>
    <name evidence="2" type="ORF">ACFOGP_21055</name>
</gene>
<evidence type="ECO:0000313" key="2">
    <source>
        <dbReference type="EMBL" id="MFC3145223.1"/>
    </source>
</evidence>
<sequence>MRPSLEDLLAGVPAQEGNGGKRLTPSVSASKAKAAEPVTALDKTTENAKLVLEEEAKERAAKTARLKAAREARDAGGSD</sequence>
<protein>
    <submittedName>
        <fullName evidence="2">Uncharacterized protein</fullName>
    </submittedName>
</protein>
<reference evidence="3" key="1">
    <citation type="journal article" date="2019" name="Int. J. Syst. Evol. Microbiol.">
        <title>The Global Catalogue of Microorganisms (GCM) 10K type strain sequencing project: providing services to taxonomists for standard genome sequencing and annotation.</title>
        <authorList>
            <consortium name="The Broad Institute Genomics Platform"/>
            <consortium name="The Broad Institute Genome Sequencing Center for Infectious Disease"/>
            <person name="Wu L."/>
            <person name="Ma J."/>
        </authorList>
    </citation>
    <scope>NUCLEOTIDE SEQUENCE [LARGE SCALE GENOMIC DNA]</scope>
    <source>
        <strain evidence="3">KCTC 52366</strain>
    </source>
</reference>
<evidence type="ECO:0000313" key="3">
    <source>
        <dbReference type="Proteomes" id="UP001595632"/>
    </source>
</evidence>
<keyword evidence="3" id="KW-1185">Reference proteome</keyword>
<feature type="compositionally biased region" description="Basic and acidic residues" evidence="1">
    <location>
        <begin position="68"/>
        <end position="79"/>
    </location>
</feature>
<comment type="caution">
    <text evidence="2">The sequence shown here is derived from an EMBL/GenBank/DDBJ whole genome shotgun (WGS) entry which is preliminary data.</text>
</comment>
<evidence type="ECO:0000256" key="1">
    <source>
        <dbReference type="SAM" id="MobiDB-lite"/>
    </source>
</evidence>